<dbReference type="RefSeq" id="XP_062700112.1">
    <property type="nucleotide sequence ID" value="XM_062844128.1"/>
</dbReference>
<organism evidence="8 9">
    <name type="scientific">Aedes albopictus</name>
    <name type="common">Asian tiger mosquito</name>
    <name type="synonym">Stegomyia albopicta</name>
    <dbReference type="NCBI Taxonomy" id="7160"/>
    <lineage>
        <taxon>Eukaryota</taxon>
        <taxon>Metazoa</taxon>
        <taxon>Ecdysozoa</taxon>
        <taxon>Arthropoda</taxon>
        <taxon>Hexapoda</taxon>
        <taxon>Insecta</taxon>
        <taxon>Pterygota</taxon>
        <taxon>Neoptera</taxon>
        <taxon>Endopterygota</taxon>
        <taxon>Diptera</taxon>
        <taxon>Nematocera</taxon>
        <taxon>Culicoidea</taxon>
        <taxon>Culicidae</taxon>
        <taxon>Culicinae</taxon>
        <taxon>Aedini</taxon>
        <taxon>Aedes</taxon>
        <taxon>Stegomyia</taxon>
    </lineage>
</organism>
<evidence type="ECO:0000256" key="5">
    <source>
        <dbReference type="SAM" id="Coils"/>
    </source>
</evidence>
<dbReference type="Gene3D" id="3.30.40.10">
    <property type="entry name" value="Zinc/RING finger domain, C3HC4 (zinc finger)"/>
    <property type="match status" value="1"/>
</dbReference>
<keyword evidence="3" id="KW-0862">Zinc</keyword>
<dbReference type="Pfam" id="PF00628">
    <property type="entry name" value="PHD"/>
    <property type="match status" value="1"/>
</dbReference>
<evidence type="ECO:0000259" key="7">
    <source>
        <dbReference type="PROSITE" id="PS50016"/>
    </source>
</evidence>
<dbReference type="Pfam" id="PF03564">
    <property type="entry name" value="DUF1759"/>
    <property type="match status" value="1"/>
</dbReference>
<evidence type="ECO:0000256" key="2">
    <source>
        <dbReference type="ARBA" id="ARBA00022771"/>
    </source>
</evidence>
<dbReference type="InterPro" id="IPR013083">
    <property type="entry name" value="Znf_RING/FYVE/PHD"/>
</dbReference>
<name>A0ABM1XXN5_AEDAL</name>
<sequence>MDKNETSTPSCRSCNRPDTADAMVACDACGHWHHFGCVGVDASVEIHHWICSECKVKGHPSGSNGAGEKGGAQHTHTMETRSKKVAGSKTSSRYKKTVDIVVRSKAGSATSHRSVIEEQLKLLEEQERLKEEELQQKEELERLEFEEKKRQIEELRRRQEEESKLREEKLAKQKALQEERLRMKQASLEKRQELIRQHAQMSDRGSSISGFSASTEGSKVEKWLTDRQDQNDLQNQGTMIPTTRQASLPLASPRASVIGINTPHISRQPPSVELHQHGQIASQLQNLSLHDLHSTQQVAHPSLPPAYMQIAARQVTGKDLPVFNGNPEDWPMFIRIFEETTAACGFSNVENQVRLQKCLRGIALETVRSRLLMPEGVPHVIKTLEMRFGRPELIIRSMLDRIQRLPAPKPDRLETVIDFGLAVQNLVVHLQAAKQDNHLNNPTLLQELVGKLPAQLKLDWARYKILNSSPTLATFGNFMEQLVQAASEVSFEVPIAATTTQPGKSRSREKPVAYSYSHDKQKASPSGNTEYKKKPKACSMCGDSGHRLWGCDEFKKIGFEDRTKFVRQNNLCRTCLNFHQKWPCKTFQGCNVDGCQEKHHPLLHPPVSREPMHLSTSHSSVRTGCPQSLPFFRILPVVLFKDGVQMSTFAFIDEGSSSTLLDRSVADALGLNGPVEPLTLQWTGNVTRKEKNSQCVQVQISGRDKSSTYSLVDARTVDKLLLPKQSLPYRILREKFPHLRGLPIEDYDMVEPKLLIGVDNLRLGIPLKIREGRHNEPTAAKCRLGWTIYGGGGSSLLSSVTVNFHTSAFQDPDHELNQQLNDYFTLDQVGAGLSFPIMESEADKRARRLLSETTRRVGNRFETGLLWKADDVQFPNSYPMAVKRLEALEKKLNKEPDLRLRVQQQLDDYIAKGYCHRASIKELAATDDKSVWYLPLSIVFNPRKPNKIRLVWDAAAQVNGISFNSALLKGPDLLVPLVAVLSHFREHKVAVSGDIKEMFLRMLIRAKDRQAQRFLWREDRSETPQIYVIDVATFGSTCSPSSAQFVKNLNAQEYMQQFPRAATAIVKFHYVDDYLDSFATVEEAIETVQKVKYIHSMGGFEIRNFLSNSEQVLAAIHEECDENGKELNITRAEKVESVLGMKWTPNADVFSYAISPKQDISKIFEPRYVPTKREMLKVVMSLFDPLGLVTFFLIHGRILIQDAWAAGIGWDTLIDGPLYHNWQLWIRGFQPLKGLRVPRNYFQHTVNGAVQLHVFVDASTVAYACVAYFAVFGPKGMEVTLISAKGKVAPIKVLSVPRLELNAAVLGTRLAESVINSHSYQVDRKFFWTDSRTVLAWINSDHRRYHQFVAVRIGEILSSTRMNEWRYVPSGQNPADLATKWGNGPSFDMENQWFRGPAFLQGSEDTWPKTRRFTTATELNNAQHIHWRATQPVIDVARFSKWERLQRTQAYVLRFVNNLKCQHKGEALALGMLSQS</sequence>
<evidence type="ECO:0000256" key="4">
    <source>
        <dbReference type="PROSITE-ProRule" id="PRU00146"/>
    </source>
</evidence>
<accession>A0ABM1XXN5</accession>
<dbReference type="InterPro" id="IPR005312">
    <property type="entry name" value="DUF1759"/>
</dbReference>
<keyword evidence="9" id="KW-1185">Reference proteome</keyword>
<keyword evidence="2 4" id="KW-0863">Zinc-finger</keyword>
<dbReference type="InterPro" id="IPR019786">
    <property type="entry name" value="Zinc_finger_PHD-type_CS"/>
</dbReference>
<dbReference type="Pfam" id="PF05380">
    <property type="entry name" value="Peptidase_A17"/>
    <property type="match status" value="1"/>
</dbReference>
<dbReference type="PROSITE" id="PS50016">
    <property type="entry name" value="ZF_PHD_2"/>
    <property type="match status" value="1"/>
</dbReference>
<dbReference type="PANTHER" id="PTHR47331">
    <property type="entry name" value="PHD-TYPE DOMAIN-CONTAINING PROTEIN"/>
    <property type="match status" value="1"/>
</dbReference>
<dbReference type="InterPro" id="IPR019787">
    <property type="entry name" value="Znf_PHD-finger"/>
</dbReference>
<dbReference type="PROSITE" id="PS01359">
    <property type="entry name" value="ZF_PHD_1"/>
    <property type="match status" value="1"/>
</dbReference>
<dbReference type="EnsemblMetazoa" id="AALFPA23_003803.R4407">
    <property type="protein sequence ID" value="AALFPA23_003803.P4407"/>
    <property type="gene ID" value="AALFPA23_003803"/>
</dbReference>
<dbReference type="GeneID" id="134284819"/>
<dbReference type="Proteomes" id="UP000069940">
    <property type="component" value="Unassembled WGS sequence"/>
</dbReference>
<reference evidence="9" key="1">
    <citation type="journal article" date="2015" name="Proc. Natl. Acad. Sci. U.S.A.">
        <title>Genome sequence of the Asian Tiger mosquito, Aedes albopictus, reveals insights into its biology, genetics, and evolution.</title>
        <authorList>
            <person name="Chen X.G."/>
            <person name="Jiang X."/>
            <person name="Gu J."/>
            <person name="Xu M."/>
            <person name="Wu Y."/>
            <person name="Deng Y."/>
            <person name="Zhang C."/>
            <person name="Bonizzoni M."/>
            <person name="Dermauw W."/>
            <person name="Vontas J."/>
            <person name="Armbruster P."/>
            <person name="Huang X."/>
            <person name="Yang Y."/>
            <person name="Zhang H."/>
            <person name="He W."/>
            <person name="Peng H."/>
            <person name="Liu Y."/>
            <person name="Wu K."/>
            <person name="Chen J."/>
            <person name="Lirakis M."/>
            <person name="Topalis P."/>
            <person name="Van Leeuwen T."/>
            <person name="Hall A.B."/>
            <person name="Jiang X."/>
            <person name="Thorpe C."/>
            <person name="Mueller R.L."/>
            <person name="Sun C."/>
            <person name="Waterhouse R.M."/>
            <person name="Yan G."/>
            <person name="Tu Z.J."/>
            <person name="Fang X."/>
            <person name="James A.A."/>
        </authorList>
    </citation>
    <scope>NUCLEOTIDE SEQUENCE [LARGE SCALE GENOMIC DNA]</scope>
    <source>
        <strain evidence="9">Foshan</strain>
    </source>
</reference>
<feature type="compositionally biased region" description="Basic and acidic residues" evidence="6">
    <location>
        <begin position="506"/>
        <end position="522"/>
    </location>
</feature>
<evidence type="ECO:0000256" key="6">
    <source>
        <dbReference type="SAM" id="MobiDB-lite"/>
    </source>
</evidence>
<protein>
    <recommendedName>
        <fullName evidence="7">PHD-type domain-containing protein</fullName>
    </recommendedName>
</protein>
<dbReference type="PANTHER" id="PTHR47331:SF5">
    <property type="entry name" value="RIBONUCLEASE H"/>
    <property type="match status" value="1"/>
</dbReference>
<keyword evidence="5" id="KW-0175">Coiled coil</keyword>
<keyword evidence="1" id="KW-0479">Metal-binding</keyword>
<dbReference type="InterPro" id="IPR001965">
    <property type="entry name" value="Znf_PHD"/>
</dbReference>
<evidence type="ECO:0000256" key="1">
    <source>
        <dbReference type="ARBA" id="ARBA00022723"/>
    </source>
</evidence>
<dbReference type="InterPro" id="IPR043502">
    <property type="entry name" value="DNA/RNA_pol_sf"/>
</dbReference>
<dbReference type="SUPFAM" id="SSF57903">
    <property type="entry name" value="FYVE/PHD zinc finger"/>
    <property type="match status" value="1"/>
</dbReference>
<reference evidence="8" key="2">
    <citation type="submission" date="2025-05" db="UniProtKB">
        <authorList>
            <consortium name="EnsemblMetazoa"/>
        </authorList>
    </citation>
    <scope>IDENTIFICATION</scope>
    <source>
        <strain evidence="8">Foshan</strain>
    </source>
</reference>
<evidence type="ECO:0000313" key="9">
    <source>
        <dbReference type="Proteomes" id="UP000069940"/>
    </source>
</evidence>
<feature type="coiled-coil region" evidence="5">
    <location>
        <begin position="113"/>
        <end position="178"/>
    </location>
</feature>
<dbReference type="InterPro" id="IPR008042">
    <property type="entry name" value="Retrotrans_Pao"/>
</dbReference>
<dbReference type="InterPro" id="IPR011011">
    <property type="entry name" value="Znf_FYVE_PHD"/>
</dbReference>
<proteinExistence type="predicted"/>
<feature type="region of interest" description="Disordered" evidence="6">
    <location>
        <begin position="58"/>
        <end position="90"/>
    </location>
</feature>
<evidence type="ECO:0000256" key="3">
    <source>
        <dbReference type="ARBA" id="ARBA00022833"/>
    </source>
</evidence>
<evidence type="ECO:0000313" key="8">
    <source>
        <dbReference type="EnsemblMetazoa" id="AALFPA23_003803.P4407"/>
    </source>
</evidence>
<dbReference type="SUPFAM" id="SSF56672">
    <property type="entry name" value="DNA/RNA polymerases"/>
    <property type="match status" value="1"/>
</dbReference>
<dbReference type="SMART" id="SM00249">
    <property type="entry name" value="PHD"/>
    <property type="match status" value="1"/>
</dbReference>
<dbReference type="RefSeq" id="XP_062700111.1">
    <property type="nucleotide sequence ID" value="XM_062844127.1"/>
</dbReference>
<feature type="domain" description="PHD-type" evidence="7">
    <location>
        <begin position="8"/>
        <end position="57"/>
    </location>
</feature>
<dbReference type="EnsemblMetazoa" id="AALFPA23_003803.R4408">
    <property type="protein sequence ID" value="AALFPA23_003803.P4408"/>
    <property type="gene ID" value="AALFPA23_003803"/>
</dbReference>
<feature type="region of interest" description="Disordered" evidence="6">
    <location>
        <begin position="499"/>
        <end position="535"/>
    </location>
</feature>